<dbReference type="SUPFAM" id="SSF144232">
    <property type="entry name" value="HIT/MYND zinc finger-like"/>
    <property type="match status" value="1"/>
</dbReference>
<evidence type="ECO:0000256" key="2">
    <source>
        <dbReference type="ARBA" id="ARBA00022771"/>
    </source>
</evidence>
<dbReference type="EMBL" id="JAWWNJ010000013">
    <property type="protein sequence ID" value="KAK7042633.1"/>
    <property type="molecule type" value="Genomic_DNA"/>
</dbReference>
<feature type="region of interest" description="Disordered" evidence="5">
    <location>
        <begin position="614"/>
        <end position="634"/>
    </location>
</feature>
<dbReference type="PROSITE" id="PS50865">
    <property type="entry name" value="ZF_MYND_2"/>
    <property type="match status" value="1"/>
</dbReference>
<comment type="caution">
    <text evidence="7">The sequence shown here is derived from an EMBL/GenBank/DDBJ whole genome shotgun (WGS) entry which is preliminary data.</text>
</comment>
<organism evidence="7 8">
    <name type="scientific">Favolaschia claudopus</name>
    <dbReference type="NCBI Taxonomy" id="2862362"/>
    <lineage>
        <taxon>Eukaryota</taxon>
        <taxon>Fungi</taxon>
        <taxon>Dikarya</taxon>
        <taxon>Basidiomycota</taxon>
        <taxon>Agaricomycotina</taxon>
        <taxon>Agaricomycetes</taxon>
        <taxon>Agaricomycetidae</taxon>
        <taxon>Agaricales</taxon>
        <taxon>Marasmiineae</taxon>
        <taxon>Mycenaceae</taxon>
        <taxon>Favolaschia</taxon>
    </lineage>
</organism>
<reference evidence="7 8" key="1">
    <citation type="journal article" date="2024" name="J Genomics">
        <title>Draft genome sequencing and assembly of Favolaschia claudopus CIRM-BRFM 2984 isolated from oak limbs.</title>
        <authorList>
            <person name="Navarro D."/>
            <person name="Drula E."/>
            <person name="Chaduli D."/>
            <person name="Cazenave R."/>
            <person name="Ahrendt S."/>
            <person name="Wang J."/>
            <person name="Lipzen A."/>
            <person name="Daum C."/>
            <person name="Barry K."/>
            <person name="Grigoriev I.V."/>
            <person name="Favel A."/>
            <person name="Rosso M.N."/>
            <person name="Martin F."/>
        </authorList>
    </citation>
    <scope>NUCLEOTIDE SEQUENCE [LARGE SCALE GENOMIC DNA]</scope>
    <source>
        <strain evidence="7 8">CIRM-BRFM 2984</strain>
    </source>
</reference>
<proteinExistence type="predicted"/>
<dbReference type="GO" id="GO:0008270">
    <property type="term" value="F:zinc ion binding"/>
    <property type="evidence" value="ECO:0007669"/>
    <property type="project" value="UniProtKB-KW"/>
</dbReference>
<sequence length="654" mass="74645">MSRQMPPSDGPRAREGTSVHPALDHRNIDRLPIYLQNIALRVMEDGPGVTVEDIFGVPISQRATFEERHPIPPKSFLFVYYHVLGKYQRTPTSVNNHDRRVSFAAGSLTVLQALDIMAEEGLIPDDVLPHLWPRIWFCFNLQIRYLDELYALNVNICPVHLSLINHLGVDFIDSATSRINPVVAFTPGLWDRVTRLWGHFLDHSDLWRVGPESETHISQIIPALFYDPTVGDELQSANYDFTHLASLVMKHLNMITSEVARLEDLDESFLEEYLSFVDALRRYIPTHYMRESLLTFDLLGALKNLITVLWRIQDPHLTPMASQVLNRCLHLVDTQMNTSPNLRKSVDVQLLVALARYSIVGIGHYKGAITNIMVGILPGILTFYSVLWRVEKALMRIDELGLTASLLDSDVSVLWTPFIQLAQERLTIKAKFDEERHSHCNVKFCDNLDCDQVGAYTTFRRCSRCFGVSYCSVLCQKQDWKVGDHRDVCQRSWKPDLEKPYLPSRERAFLRYLVHHDYLSRKKEINTLHAHAAPETVVCTEFNYIDGELKLEVLSVGQLMSSRVSEEDSPRVAHQVTRLVRGGGRAQLHIARIADTGFGRFICCPFRVSSSSVETEATEGENMEQKKDSENVESLKGPPLVEVHQPIYSWIICK</sequence>
<keyword evidence="2 4" id="KW-0863">Zinc-finger</keyword>
<evidence type="ECO:0000313" key="8">
    <source>
        <dbReference type="Proteomes" id="UP001362999"/>
    </source>
</evidence>
<feature type="compositionally biased region" description="Basic and acidic residues" evidence="5">
    <location>
        <begin position="11"/>
        <end position="22"/>
    </location>
</feature>
<accession>A0AAW0CVN8</accession>
<evidence type="ECO:0000256" key="1">
    <source>
        <dbReference type="ARBA" id="ARBA00022723"/>
    </source>
</evidence>
<gene>
    <name evidence="7" type="ORF">R3P38DRAFT_3260611</name>
</gene>
<keyword evidence="8" id="KW-1185">Reference proteome</keyword>
<dbReference type="Gene3D" id="6.10.140.2220">
    <property type="match status" value="1"/>
</dbReference>
<name>A0AAW0CVN8_9AGAR</name>
<dbReference type="Pfam" id="PF01753">
    <property type="entry name" value="zf-MYND"/>
    <property type="match status" value="1"/>
</dbReference>
<dbReference type="Proteomes" id="UP001362999">
    <property type="component" value="Unassembled WGS sequence"/>
</dbReference>
<evidence type="ECO:0000256" key="4">
    <source>
        <dbReference type="PROSITE-ProRule" id="PRU00134"/>
    </source>
</evidence>
<dbReference type="InterPro" id="IPR002893">
    <property type="entry name" value="Znf_MYND"/>
</dbReference>
<feature type="domain" description="MYND-type" evidence="6">
    <location>
        <begin position="450"/>
        <end position="489"/>
    </location>
</feature>
<evidence type="ECO:0000259" key="6">
    <source>
        <dbReference type="PROSITE" id="PS50865"/>
    </source>
</evidence>
<protein>
    <recommendedName>
        <fullName evidence="6">MYND-type domain-containing protein</fullName>
    </recommendedName>
</protein>
<evidence type="ECO:0000256" key="3">
    <source>
        <dbReference type="ARBA" id="ARBA00022833"/>
    </source>
</evidence>
<evidence type="ECO:0000313" key="7">
    <source>
        <dbReference type="EMBL" id="KAK7042633.1"/>
    </source>
</evidence>
<evidence type="ECO:0000256" key="5">
    <source>
        <dbReference type="SAM" id="MobiDB-lite"/>
    </source>
</evidence>
<dbReference type="AlphaFoldDB" id="A0AAW0CVN8"/>
<keyword evidence="3" id="KW-0862">Zinc</keyword>
<keyword evidence="1" id="KW-0479">Metal-binding</keyword>
<feature type="region of interest" description="Disordered" evidence="5">
    <location>
        <begin position="1"/>
        <end position="22"/>
    </location>
</feature>